<comment type="caution">
    <text evidence="1">The sequence shown here is derived from an EMBL/GenBank/DDBJ whole genome shotgun (WGS) entry which is preliminary data.</text>
</comment>
<accession>A0A0F9T459</accession>
<proteinExistence type="predicted"/>
<evidence type="ECO:0000313" key="1">
    <source>
        <dbReference type="EMBL" id="KKN76045.1"/>
    </source>
</evidence>
<organism evidence="1">
    <name type="scientific">marine sediment metagenome</name>
    <dbReference type="NCBI Taxonomy" id="412755"/>
    <lineage>
        <taxon>unclassified sequences</taxon>
        <taxon>metagenomes</taxon>
        <taxon>ecological metagenomes</taxon>
    </lineage>
</organism>
<sequence>MSEGTQQSKINESNLNVLRLNTSWIVCKGFRSNIIKKLYGGIAEWKKHKKTKEHSKILMMN</sequence>
<dbReference type="EMBL" id="LAZR01000300">
    <property type="protein sequence ID" value="KKN76045.1"/>
    <property type="molecule type" value="Genomic_DNA"/>
</dbReference>
<protein>
    <submittedName>
        <fullName evidence="1">Uncharacterized protein</fullName>
    </submittedName>
</protein>
<reference evidence="1" key="1">
    <citation type="journal article" date="2015" name="Nature">
        <title>Complex archaea that bridge the gap between prokaryotes and eukaryotes.</title>
        <authorList>
            <person name="Spang A."/>
            <person name="Saw J.H."/>
            <person name="Jorgensen S.L."/>
            <person name="Zaremba-Niedzwiedzka K."/>
            <person name="Martijn J."/>
            <person name="Lind A.E."/>
            <person name="van Eijk R."/>
            <person name="Schleper C."/>
            <person name="Guy L."/>
            <person name="Ettema T.J."/>
        </authorList>
    </citation>
    <scope>NUCLEOTIDE SEQUENCE</scope>
</reference>
<name>A0A0F9T459_9ZZZZ</name>
<gene>
    <name evidence="1" type="ORF">LCGC14_0374350</name>
</gene>
<dbReference type="AlphaFoldDB" id="A0A0F9T459"/>